<evidence type="ECO:0000313" key="8">
    <source>
        <dbReference type="Proteomes" id="UP000515121"/>
    </source>
</evidence>
<protein>
    <recommendedName>
        <fullName evidence="5">FRIGIDA-like protein</fullName>
    </recommendedName>
</protein>
<feature type="region of interest" description="Disordered" evidence="7">
    <location>
        <begin position="253"/>
        <end position="300"/>
    </location>
</feature>
<comment type="similarity">
    <text evidence="1 5">Belongs to the Frigida family.</text>
</comment>
<dbReference type="AlphaFoldDB" id="A0A6P5WV88"/>
<dbReference type="GO" id="GO:0009908">
    <property type="term" value="P:flower development"/>
    <property type="evidence" value="ECO:0007669"/>
    <property type="project" value="UniProtKB-KW"/>
</dbReference>
<feature type="coiled-coil region" evidence="6">
    <location>
        <begin position="14"/>
        <end position="127"/>
    </location>
</feature>
<keyword evidence="4 5" id="KW-0287">Flowering</keyword>
<keyword evidence="6" id="KW-0175">Coiled coil</keyword>
<evidence type="ECO:0000256" key="7">
    <source>
        <dbReference type="SAM" id="MobiDB-lite"/>
    </source>
</evidence>
<evidence type="ECO:0000256" key="6">
    <source>
        <dbReference type="SAM" id="Coils"/>
    </source>
</evidence>
<dbReference type="Pfam" id="PF07899">
    <property type="entry name" value="Frigida"/>
    <property type="match status" value="1"/>
</dbReference>
<dbReference type="GeneID" id="111277582"/>
<feature type="compositionally biased region" description="Basic and acidic residues" evidence="7">
    <location>
        <begin position="282"/>
        <end position="294"/>
    </location>
</feature>
<dbReference type="GO" id="GO:0030154">
    <property type="term" value="P:cell differentiation"/>
    <property type="evidence" value="ECO:0007669"/>
    <property type="project" value="UniProtKB-KW"/>
</dbReference>
<dbReference type="PANTHER" id="PTHR31791:SF47">
    <property type="entry name" value="INACTIVE FRIGIDA-LIKE PROTEIN 2"/>
    <property type="match status" value="1"/>
</dbReference>
<keyword evidence="8" id="KW-1185">Reference proteome</keyword>
<evidence type="ECO:0000256" key="3">
    <source>
        <dbReference type="ARBA" id="ARBA00022782"/>
    </source>
</evidence>
<reference evidence="9" key="1">
    <citation type="submission" date="2025-08" db="UniProtKB">
        <authorList>
            <consortium name="RefSeq"/>
        </authorList>
    </citation>
    <scope>IDENTIFICATION</scope>
    <source>
        <tissue evidence="9">Fruit stalk</tissue>
    </source>
</reference>
<dbReference type="Proteomes" id="UP000515121">
    <property type="component" value="Unplaced"/>
</dbReference>
<keyword evidence="2 5" id="KW-0217">Developmental protein</keyword>
<dbReference type="InterPro" id="IPR012474">
    <property type="entry name" value="Frigida"/>
</dbReference>
<keyword evidence="3 5" id="KW-0221">Differentiation</keyword>
<evidence type="ECO:0000256" key="5">
    <source>
        <dbReference type="RuleBase" id="RU364012"/>
    </source>
</evidence>
<dbReference type="RefSeq" id="XP_022719733.1">
    <property type="nucleotide sequence ID" value="XM_022863998.1"/>
</dbReference>
<proteinExistence type="inferred from homology"/>
<sequence length="300" mass="35566">MSSSRQLHSIEETIKQSLGELKLKEEKLNQKEDDIKQRCEELERREKELELTGESQTSQKEINRIQDFLKELELAKLGFEEELRKLDLQEKKLLLMAQERFEHQARLQEKEREFEAKEKRFKEFVKQCGFSENFKKLEIPFTRSKSKILQRCSLIQNLTEKDFRLQAIKLICEFDMADKFSLPTLLQDHLRQVKKTFRERKHGDESVPTQIVAITKEIADLKAVIKLIQLYNLGAYFPLGKIEKSIRKREKKKVEMQNFGPRTRSKSKLLHQPSEENSDAISIEKETQPQECRNKRARMG</sequence>
<dbReference type="KEGG" id="dzi:111277582"/>
<dbReference type="OrthoDB" id="1194450at2759"/>
<name>A0A6P5WV88_DURZI</name>
<accession>A0A6P5WV88</accession>
<evidence type="ECO:0000313" key="9">
    <source>
        <dbReference type="RefSeq" id="XP_022719733.1"/>
    </source>
</evidence>
<organism evidence="8 9">
    <name type="scientific">Durio zibethinus</name>
    <name type="common">Durian</name>
    <dbReference type="NCBI Taxonomy" id="66656"/>
    <lineage>
        <taxon>Eukaryota</taxon>
        <taxon>Viridiplantae</taxon>
        <taxon>Streptophyta</taxon>
        <taxon>Embryophyta</taxon>
        <taxon>Tracheophyta</taxon>
        <taxon>Spermatophyta</taxon>
        <taxon>Magnoliopsida</taxon>
        <taxon>eudicotyledons</taxon>
        <taxon>Gunneridae</taxon>
        <taxon>Pentapetalae</taxon>
        <taxon>rosids</taxon>
        <taxon>malvids</taxon>
        <taxon>Malvales</taxon>
        <taxon>Malvaceae</taxon>
        <taxon>Helicteroideae</taxon>
        <taxon>Durio</taxon>
    </lineage>
</organism>
<evidence type="ECO:0000256" key="2">
    <source>
        <dbReference type="ARBA" id="ARBA00022473"/>
    </source>
</evidence>
<evidence type="ECO:0000256" key="1">
    <source>
        <dbReference type="ARBA" id="ARBA00008956"/>
    </source>
</evidence>
<dbReference type="PANTHER" id="PTHR31791">
    <property type="entry name" value="FRIGIDA-LIKE PROTEIN 3-RELATED"/>
    <property type="match status" value="1"/>
</dbReference>
<gene>
    <name evidence="9" type="primary">LOC111277582</name>
</gene>
<evidence type="ECO:0000256" key="4">
    <source>
        <dbReference type="ARBA" id="ARBA00023089"/>
    </source>
</evidence>